<protein>
    <submittedName>
        <fullName evidence="2">Uncharacterized protein</fullName>
    </submittedName>
</protein>
<reference evidence="2" key="1">
    <citation type="submission" date="2023-06" db="EMBL/GenBank/DDBJ databases">
        <title>Reference genome for the Northern bat (Eptesicus nilssonii), a most northern bat species.</title>
        <authorList>
            <person name="Laine V.N."/>
            <person name="Pulliainen A.T."/>
            <person name="Lilley T.M."/>
        </authorList>
    </citation>
    <scope>NUCLEOTIDE SEQUENCE</scope>
    <source>
        <strain evidence="2">BLF_Eptnil</strain>
        <tissue evidence="2">Kidney</tissue>
    </source>
</reference>
<comment type="caution">
    <text evidence="2">The sequence shown here is derived from an EMBL/GenBank/DDBJ whole genome shotgun (WGS) entry which is preliminary data.</text>
</comment>
<evidence type="ECO:0000313" key="2">
    <source>
        <dbReference type="EMBL" id="KAK1333691.1"/>
    </source>
</evidence>
<keyword evidence="3" id="KW-1185">Reference proteome</keyword>
<evidence type="ECO:0000256" key="1">
    <source>
        <dbReference type="SAM" id="MobiDB-lite"/>
    </source>
</evidence>
<dbReference type="EMBL" id="JAULJE010000016">
    <property type="protein sequence ID" value="KAK1333691.1"/>
    <property type="molecule type" value="Genomic_DNA"/>
</dbReference>
<sequence length="223" mass="23618">MAAAQLLQVRSGQAGQDACYESEGRAKGSTGAECHSEDKTADSGVCSEDKDGRLWPEQRPGSWVPEENRPALRKTLVGELGVADCVAAGTSFPPAAVFLWPPARSEHLPPSDRSSSRVADRAGGRRSDRRVARGKLLLADNWCWQPGNAGPLSRGEILATSLGSSVGGTTPAALTAAFTPAGTSPESERDAEFQEHDKFLSPDFLSVAQITEMLAEDIDGVQQ</sequence>
<accession>A0AA40LHE4</accession>
<organism evidence="2 3">
    <name type="scientific">Cnephaeus nilssonii</name>
    <name type="common">Northern bat</name>
    <name type="synonym">Eptesicus nilssonii</name>
    <dbReference type="NCBI Taxonomy" id="3371016"/>
    <lineage>
        <taxon>Eukaryota</taxon>
        <taxon>Metazoa</taxon>
        <taxon>Chordata</taxon>
        <taxon>Craniata</taxon>
        <taxon>Vertebrata</taxon>
        <taxon>Euteleostomi</taxon>
        <taxon>Mammalia</taxon>
        <taxon>Eutheria</taxon>
        <taxon>Laurasiatheria</taxon>
        <taxon>Chiroptera</taxon>
        <taxon>Yangochiroptera</taxon>
        <taxon>Vespertilionidae</taxon>
        <taxon>Cnephaeus</taxon>
    </lineage>
</organism>
<feature type="region of interest" description="Disordered" evidence="1">
    <location>
        <begin position="1"/>
        <end position="66"/>
    </location>
</feature>
<proteinExistence type="predicted"/>
<evidence type="ECO:0000313" key="3">
    <source>
        <dbReference type="Proteomes" id="UP001177744"/>
    </source>
</evidence>
<name>A0AA40LHE4_CNENI</name>
<gene>
    <name evidence="2" type="ORF">QTO34_006077</name>
</gene>
<dbReference type="AlphaFoldDB" id="A0AA40LHE4"/>
<feature type="compositionally biased region" description="Basic and acidic residues" evidence="1">
    <location>
        <begin position="34"/>
        <end position="56"/>
    </location>
</feature>
<feature type="region of interest" description="Disordered" evidence="1">
    <location>
        <begin position="105"/>
        <end position="129"/>
    </location>
</feature>
<dbReference type="Proteomes" id="UP001177744">
    <property type="component" value="Unassembled WGS sequence"/>
</dbReference>